<dbReference type="PANTHER" id="PTHR42713:SF3">
    <property type="entry name" value="TRANSCRIPTIONAL REGULATORY PROTEIN HPTR"/>
    <property type="match status" value="1"/>
</dbReference>
<keyword evidence="7" id="KW-0804">Transcription</keyword>
<name>A0A5S5CIM9_9BACL</name>
<keyword evidence="3 8" id="KW-0597">Phosphoprotein</keyword>
<dbReference type="SMART" id="SM00342">
    <property type="entry name" value="HTH_ARAC"/>
    <property type="match status" value="1"/>
</dbReference>
<dbReference type="InterPro" id="IPR051552">
    <property type="entry name" value="HptR"/>
</dbReference>
<dbReference type="PROSITE" id="PS50110">
    <property type="entry name" value="RESPONSE_REGULATORY"/>
    <property type="match status" value="1"/>
</dbReference>
<evidence type="ECO:0000256" key="2">
    <source>
        <dbReference type="ARBA" id="ARBA00022490"/>
    </source>
</evidence>
<dbReference type="Proteomes" id="UP000323257">
    <property type="component" value="Unassembled WGS sequence"/>
</dbReference>
<dbReference type="InterPro" id="IPR018060">
    <property type="entry name" value="HTH_AraC"/>
</dbReference>
<dbReference type="InterPro" id="IPR041522">
    <property type="entry name" value="CdaR_GGDEF"/>
</dbReference>
<keyword evidence="5" id="KW-0805">Transcription regulation</keyword>
<dbReference type="PROSITE" id="PS00041">
    <property type="entry name" value="HTH_ARAC_FAMILY_1"/>
    <property type="match status" value="1"/>
</dbReference>
<evidence type="ECO:0000256" key="6">
    <source>
        <dbReference type="ARBA" id="ARBA00023125"/>
    </source>
</evidence>
<evidence type="ECO:0000256" key="4">
    <source>
        <dbReference type="ARBA" id="ARBA00023012"/>
    </source>
</evidence>
<dbReference type="PROSITE" id="PS01124">
    <property type="entry name" value="HTH_ARAC_FAMILY_2"/>
    <property type="match status" value="1"/>
</dbReference>
<evidence type="ECO:0000256" key="3">
    <source>
        <dbReference type="ARBA" id="ARBA00022553"/>
    </source>
</evidence>
<dbReference type="Gene3D" id="3.40.50.2300">
    <property type="match status" value="1"/>
</dbReference>
<dbReference type="Pfam" id="PF17853">
    <property type="entry name" value="GGDEF_2"/>
    <property type="match status" value="1"/>
</dbReference>
<dbReference type="GO" id="GO:0000160">
    <property type="term" value="P:phosphorelay signal transduction system"/>
    <property type="evidence" value="ECO:0007669"/>
    <property type="project" value="UniProtKB-KW"/>
</dbReference>
<evidence type="ECO:0000313" key="12">
    <source>
        <dbReference type="Proteomes" id="UP000323257"/>
    </source>
</evidence>
<sequence>MSYKVLLADDERLDLEGMRTFIPWQDLGMEVVDAVTNGFNARTVLTSEKIDILVTDVRMPHMSGLELAELALNEKKDLKVIFVSGYQDFHYAKQALSLNACGYVLKPMDDQELIDSLIKARDLLDMERKRQAEYSQMIPVVKNEYMLQLFEGSYTESTIDVLRREYNFKQFAWPGRVCVLEIDDLFKMEGKTEESRGKSSTWLDGLLAWSREAGIAHGCKVDKNRVALLLQPHTGHAVIERLVDQVKSEFGTTVTAGIGGNCSEVNDIERSYRQALEAVELKMFRGKGKLIEFEDVPKSEMEDIKRFDVRMDALFKALSSYELVRIHDELDALFQTAKNAKSKFTVRNYAFYLLLKLDDYLHTVNEDLFELLNMDMRSLDIILQLETIDDIHLWLRQRLYQISELLNSKRQKKNWKLISEIISFIRDRIQDNITLRDVAEQFSFSPNYLGLLFKEETGKNFSEYLIMLRMERACELLKNTNLKIYEIADQVGYRYLPYFSRQFKETYGKTPLEYRRK</sequence>
<reference evidence="11 12" key="1">
    <citation type="submission" date="2019-07" db="EMBL/GenBank/DDBJ databases">
        <title>Genomic Encyclopedia of Type Strains, Phase III (KMG-III): the genomes of soil and plant-associated and newly described type strains.</title>
        <authorList>
            <person name="Whitman W."/>
        </authorList>
    </citation>
    <scope>NUCLEOTIDE SEQUENCE [LARGE SCALE GENOMIC DNA]</scope>
    <source>
        <strain evidence="11 12">BL24</strain>
    </source>
</reference>
<dbReference type="OrthoDB" id="2666291at2"/>
<dbReference type="InterPro" id="IPR011006">
    <property type="entry name" value="CheY-like_superfamily"/>
</dbReference>
<dbReference type="CDD" id="cd17536">
    <property type="entry name" value="REC_YesN-like"/>
    <property type="match status" value="1"/>
</dbReference>
<evidence type="ECO:0000256" key="1">
    <source>
        <dbReference type="ARBA" id="ARBA00004496"/>
    </source>
</evidence>
<keyword evidence="4" id="KW-0902">Two-component regulatory system</keyword>
<proteinExistence type="predicted"/>
<feature type="modified residue" description="4-aspartylphosphate" evidence="8">
    <location>
        <position position="56"/>
    </location>
</feature>
<dbReference type="GO" id="GO:0043565">
    <property type="term" value="F:sequence-specific DNA binding"/>
    <property type="evidence" value="ECO:0007669"/>
    <property type="project" value="InterPro"/>
</dbReference>
<comment type="subcellular location">
    <subcellularLocation>
        <location evidence="1">Cytoplasm</location>
    </subcellularLocation>
</comment>
<dbReference type="Pfam" id="PF00072">
    <property type="entry name" value="Response_reg"/>
    <property type="match status" value="1"/>
</dbReference>
<dbReference type="Pfam" id="PF12833">
    <property type="entry name" value="HTH_18"/>
    <property type="match status" value="1"/>
</dbReference>
<evidence type="ECO:0000313" key="11">
    <source>
        <dbReference type="EMBL" id="TYP79646.1"/>
    </source>
</evidence>
<evidence type="ECO:0000256" key="5">
    <source>
        <dbReference type="ARBA" id="ARBA00023015"/>
    </source>
</evidence>
<dbReference type="Gene3D" id="1.10.10.60">
    <property type="entry name" value="Homeodomain-like"/>
    <property type="match status" value="2"/>
</dbReference>
<feature type="domain" description="Response regulatory" evidence="10">
    <location>
        <begin position="4"/>
        <end position="121"/>
    </location>
</feature>
<dbReference type="SUPFAM" id="SSF52172">
    <property type="entry name" value="CheY-like"/>
    <property type="match status" value="1"/>
</dbReference>
<dbReference type="InterPro" id="IPR009057">
    <property type="entry name" value="Homeodomain-like_sf"/>
</dbReference>
<keyword evidence="12" id="KW-1185">Reference proteome</keyword>
<gene>
    <name evidence="11" type="ORF">BCM02_101767</name>
</gene>
<dbReference type="PANTHER" id="PTHR42713">
    <property type="entry name" value="HISTIDINE KINASE-RELATED"/>
    <property type="match status" value="1"/>
</dbReference>
<accession>A0A5S5CIM9</accession>
<dbReference type="SMART" id="SM00448">
    <property type="entry name" value="REC"/>
    <property type="match status" value="1"/>
</dbReference>
<keyword evidence="6" id="KW-0238">DNA-binding</keyword>
<dbReference type="GO" id="GO:0005737">
    <property type="term" value="C:cytoplasm"/>
    <property type="evidence" value="ECO:0007669"/>
    <property type="project" value="UniProtKB-SubCell"/>
</dbReference>
<comment type="caution">
    <text evidence="11">The sequence shown here is derived from an EMBL/GenBank/DDBJ whole genome shotgun (WGS) entry which is preliminary data.</text>
</comment>
<feature type="domain" description="HTH araC/xylS-type" evidence="9">
    <location>
        <begin position="419"/>
        <end position="517"/>
    </location>
</feature>
<dbReference type="AlphaFoldDB" id="A0A5S5CIM9"/>
<dbReference type="InterPro" id="IPR001789">
    <property type="entry name" value="Sig_transdc_resp-reg_receiver"/>
</dbReference>
<dbReference type="RefSeq" id="WP_148927687.1">
    <property type="nucleotide sequence ID" value="NZ_VNHS01000001.1"/>
</dbReference>
<keyword evidence="2" id="KW-0963">Cytoplasm</keyword>
<organism evidence="11 12">
    <name type="scientific">Paenibacillus methanolicus</name>
    <dbReference type="NCBI Taxonomy" id="582686"/>
    <lineage>
        <taxon>Bacteria</taxon>
        <taxon>Bacillati</taxon>
        <taxon>Bacillota</taxon>
        <taxon>Bacilli</taxon>
        <taxon>Bacillales</taxon>
        <taxon>Paenibacillaceae</taxon>
        <taxon>Paenibacillus</taxon>
    </lineage>
</organism>
<dbReference type="InterPro" id="IPR020449">
    <property type="entry name" value="Tscrpt_reg_AraC-type_HTH"/>
</dbReference>
<evidence type="ECO:0000259" key="10">
    <source>
        <dbReference type="PROSITE" id="PS50110"/>
    </source>
</evidence>
<dbReference type="EMBL" id="VNHS01000001">
    <property type="protein sequence ID" value="TYP79646.1"/>
    <property type="molecule type" value="Genomic_DNA"/>
</dbReference>
<evidence type="ECO:0000256" key="8">
    <source>
        <dbReference type="PROSITE-ProRule" id="PRU00169"/>
    </source>
</evidence>
<evidence type="ECO:0000259" key="9">
    <source>
        <dbReference type="PROSITE" id="PS01124"/>
    </source>
</evidence>
<dbReference type="InterPro" id="IPR018062">
    <property type="entry name" value="HTH_AraC-typ_CS"/>
</dbReference>
<dbReference type="PRINTS" id="PR00032">
    <property type="entry name" value="HTHARAC"/>
</dbReference>
<evidence type="ECO:0000256" key="7">
    <source>
        <dbReference type="ARBA" id="ARBA00023163"/>
    </source>
</evidence>
<dbReference type="GO" id="GO:0003700">
    <property type="term" value="F:DNA-binding transcription factor activity"/>
    <property type="evidence" value="ECO:0007669"/>
    <property type="project" value="InterPro"/>
</dbReference>
<protein>
    <submittedName>
        <fullName evidence="11">Two-component system response regulator YesN</fullName>
    </submittedName>
</protein>
<dbReference type="SUPFAM" id="SSF46689">
    <property type="entry name" value="Homeodomain-like"/>
    <property type="match status" value="2"/>
</dbReference>